<dbReference type="Pfam" id="PF00004">
    <property type="entry name" value="AAA"/>
    <property type="match status" value="1"/>
</dbReference>
<reference evidence="6 7" key="1">
    <citation type="submission" date="2019-07" db="EMBL/GenBank/DDBJ databases">
        <title>Draft genome for Streptomyces benahoarensis MZ03-48.</title>
        <authorList>
            <person name="Gonzalez-Pimentel J.L."/>
        </authorList>
    </citation>
    <scope>NUCLEOTIDE SEQUENCE [LARGE SCALE GENOMIC DNA]</scope>
    <source>
        <strain evidence="6 7">MZ03-48</strain>
    </source>
</reference>
<evidence type="ECO:0000313" key="6">
    <source>
        <dbReference type="EMBL" id="TSB42513.1"/>
    </source>
</evidence>
<sequence length="889" mass="91992">MTNPVYRVAARGRGAHRTISDAVAAVPAGAVIAVAPGTYPENVRLERRVVLVPEQGPGTVEIRPAHGPALSVAAPDCAVRQLTLQGTDPAEALVRVEDAAGLVLEECALSHGRIEVLGRPDAPDTPDAPEAAELPEEAARLAALHGALTADLVEDLQDPTTGGVLLLRRTRLHGARHAALHVSGDGRARIEDSTITSVDGIGVVLSGTARVVADGLRITGSSGSALRARGATRLAVRAARLTGPGRHGLLAQDTAQVLLDDCVVEGAAGSGAQAEHEARVDMTGCRIVSPGGSGLVTGGAAQLTARDCRVVTPAANGALALGDSALALADCSVSGSGFSALHLGERASGELTGCRVTGSEEHALVVTDEARVRAEDTALSDAAMCGVQVAVAGAVTLTGCRVTGGESGVRLLSTEESELAESTVAGQRKAGVELGPGARARLTGTRIADVGSAGVTVAGGARLRMDGGGVFRAGGTALVLWKDTDCAVRGVRVDTAGKNGILVGDDASGTFEYCDIRATAFPALHIGERAEPRFVRCRVFDCAQDLGTAKDAAPVFEDCTAHGVEQSVLPTATATGPGPAAPARPGASGQPSGPSSDAGTPDETEELADEGAPEAEPESLEDLLTELGELVGLERVKRDVGGMVKLMQTVRRRREAGLPAPPLSRHLVFAGNPGTGKTTVARLYGRLLKALGLLAVGHLVEVDRSALVGEYVGHTGPKTTEAFNRARGGVLFIDEAYSLAPAIAGNDFGTEAIATLVKLMEDQRDEVIVIAAGYPDDMDRFIGSNPGLSSRFSRTLLFEDYSSDELVHIVEHHAERHAYKLTGEAREALSGHFAAIPRTVRFGNGRTARQVFQEMTERQAMRVSELDAPDADVLMQLSPLDLPETALTH</sequence>
<dbReference type="Gene3D" id="2.160.20.10">
    <property type="entry name" value="Single-stranded right-handed beta-helix, Pectin lyase-like"/>
    <property type="match status" value="2"/>
</dbReference>
<feature type="compositionally biased region" description="Acidic residues" evidence="4">
    <location>
        <begin position="600"/>
        <end position="619"/>
    </location>
</feature>
<proteinExistence type="inferred from homology"/>
<dbReference type="AlphaFoldDB" id="A0A553ZM89"/>
<dbReference type="OrthoDB" id="9806903at2"/>
<dbReference type="GO" id="GO:0005524">
    <property type="term" value="F:ATP binding"/>
    <property type="evidence" value="ECO:0007669"/>
    <property type="project" value="UniProtKB-KW"/>
</dbReference>
<keyword evidence="2" id="KW-0547">Nucleotide-binding</keyword>
<comment type="similarity">
    <text evidence="1">Belongs to the CbxX/CfxQ family.</text>
</comment>
<keyword evidence="7" id="KW-1185">Reference proteome</keyword>
<dbReference type="InterPro" id="IPR000641">
    <property type="entry name" value="CbxX/CfxQ"/>
</dbReference>
<dbReference type="SUPFAM" id="SSF51126">
    <property type="entry name" value="Pectin lyase-like"/>
    <property type="match status" value="2"/>
</dbReference>
<dbReference type="InterPro" id="IPR012332">
    <property type="entry name" value="Autotransporter_pectin_lyase_C"/>
</dbReference>
<dbReference type="PANTHER" id="PTHR43392:SF2">
    <property type="entry name" value="AAA-TYPE ATPASE FAMILY PROTEIN _ ANKYRIN REPEAT FAMILY PROTEIN"/>
    <property type="match status" value="1"/>
</dbReference>
<dbReference type="Gene3D" id="2.160.20.20">
    <property type="match status" value="1"/>
</dbReference>
<name>A0A553ZM89_9ACTN</name>
<feature type="domain" description="AAA+ ATPase" evidence="5">
    <location>
        <begin position="663"/>
        <end position="802"/>
    </location>
</feature>
<feature type="region of interest" description="Disordered" evidence="4">
    <location>
        <begin position="570"/>
        <end position="619"/>
    </location>
</feature>
<dbReference type="InterPro" id="IPR050773">
    <property type="entry name" value="CbxX/CfxQ_RuBisCO_ESX"/>
</dbReference>
<dbReference type="FunFam" id="3.40.50.300:FF:000216">
    <property type="entry name" value="Type VII secretion ATPase EccA"/>
    <property type="match status" value="1"/>
</dbReference>
<dbReference type="InterPro" id="IPR003593">
    <property type="entry name" value="AAA+_ATPase"/>
</dbReference>
<dbReference type="SMART" id="SM00382">
    <property type="entry name" value="AAA"/>
    <property type="match status" value="1"/>
</dbReference>
<accession>A0A553ZM89</accession>
<gene>
    <name evidence="6" type="ORF">FNZ23_09520</name>
</gene>
<dbReference type="Proteomes" id="UP000320888">
    <property type="component" value="Unassembled WGS sequence"/>
</dbReference>
<protein>
    <submittedName>
        <fullName evidence="6">AAA family ATPase</fullName>
    </submittedName>
</protein>
<evidence type="ECO:0000256" key="3">
    <source>
        <dbReference type="ARBA" id="ARBA00022840"/>
    </source>
</evidence>
<evidence type="ECO:0000313" key="7">
    <source>
        <dbReference type="Proteomes" id="UP000320888"/>
    </source>
</evidence>
<dbReference type="RefSeq" id="WP_143940072.1">
    <property type="nucleotide sequence ID" value="NZ_VKLS01000077.1"/>
</dbReference>
<dbReference type="InterPro" id="IPR027417">
    <property type="entry name" value="P-loop_NTPase"/>
</dbReference>
<evidence type="ECO:0000256" key="4">
    <source>
        <dbReference type="SAM" id="MobiDB-lite"/>
    </source>
</evidence>
<evidence type="ECO:0000256" key="1">
    <source>
        <dbReference type="ARBA" id="ARBA00010378"/>
    </source>
</evidence>
<comment type="caution">
    <text evidence="6">The sequence shown here is derived from an EMBL/GenBank/DDBJ whole genome shotgun (WGS) entry which is preliminary data.</text>
</comment>
<dbReference type="InterPro" id="IPR006626">
    <property type="entry name" value="PbH1"/>
</dbReference>
<dbReference type="Gene3D" id="3.40.50.300">
    <property type="entry name" value="P-loop containing nucleotide triphosphate hydrolases"/>
    <property type="match status" value="1"/>
</dbReference>
<dbReference type="SMART" id="SM00710">
    <property type="entry name" value="PbH1"/>
    <property type="match status" value="9"/>
</dbReference>
<dbReference type="InterPro" id="IPR003959">
    <property type="entry name" value="ATPase_AAA_core"/>
</dbReference>
<dbReference type="InterPro" id="IPR039448">
    <property type="entry name" value="Beta_helix"/>
</dbReference>
<feature type="compositionally biased region" description="Low complexity" evidence="4">
    <location>
        <begin position="570"/>
        <end position="599"/>
    </location>
</feature>
<organism evidence="6 7">
    <name type="scientific">Streptomyces benahoarensis</name>
    <dbReference type="NCBI Taxonomy" id="2595054"/>
    <lineage>
        <taxon>Bacteria</taxon>
        <taxon>Bacillati</taxon>
        <taxon>Actinomycetota</taxon>
        <taxon>Actinomycetes</taxon>
        <taxon>Kitasatosporales</taxon>
        <taxon>Streptomycetaceae</taxon>
        <taxon>Streptomyces</taxon>
    </lineage>
</organism>
<dbReference type="InterPro" id="IPR041627">
    <property type="entry name" value="AAA_lid_6"/>
</dbReference>
<dbReference type="Pfam" id="PF17866">
    <property type="entry name" value="AAA_lid_6"/>
    <property type="match status" value="1"/>
</dbReference>
<keyword evidence="3" id="KW-0067">ATP-binding</keyword>
<dbReference type="PANTHER" id="PTHR43392">
    <property type="entry name" value="AAA-TYPE ATPASE FAMILY PROTEIN / ANKYRIN REPEAT FAMILY PROTEIN"/>
    <property type="match status" value="1"/>
</dbReference>
<dbReference type="CDD" id="cd00009">
    <property type="entry name" value="AAA"/>
    <property type="match status" value="1"/>
</dbReference>
<dbReference type="PRINTS" id="PR00819">
    <property type="entry name" value="CBXCFQXSUPER"/>
</dbReference>
<evidence type="ECO:0000256" key="2">
    <source>
        <dbReference type="ARBA" id="ARBA00022741"/>
    </source>
</evidence>
<dbReference type="Gene3D" id="1.10.8.60">
    <property type="match status" value="1"/>
</dbReference>
<dbReference type="InterPro" id="IPR012334">
    <property type="entry name" value="Pectin_lyas_fold"/>
</dbReference>
<dbReference type="Pfam" id="PF13229">
    <property type="entry name" value="Beta_helix"/>
    <property type="match status" value="2"/>
</dbReference>
<dbReference type="SUPFAM" id="SSF52540">
    <property type="entry name" value="P-loop containing nucleoside triphosphate hydrolases"/>
    <property type="match status" value="1"/>
</dbReference>
<dbReference type="GO" id="GO:0016887">
    <property type="term" value="F:ATP hydrolysis activity"/>
    <property type="evidence" value="ECO:0007669"/>
    <property type="project" value="InterPro"/>
</dbReference>
<dbReference type="InterPro" id="IPR011050">
    <property type="entry name" value="Pectin_lyase_fold/virulence"/>
</dbReference>
<evidence type="ECO:0000259" key="5">
    <source>
        <dbReference type="SMART" id="SM00382"/>
    </source>
</evidence>
<dbReference type="EMBL" id="VKLS01000077">
    <property type="protein sequence ID" value="TSB42513.1"/>
    <property type="molecule type" value="Genomic_DNA"/>
</dbReference>